<dbReference type="Proteomes" id="UP000531561">
    <property type="component" value="Unassembled WGS sequence"/>
</dbReference>
<keyword evidence="2" id="KW-1185">Reference proteome</keyword>
<accession>A0A8H6AHX4</accession>
<evidence type="ECO:0000313" key="2">
    <source>
        <dbReference type="Proteomes" id="UP000531561"/>
    </source>
</evidence>
<organism evidence="1 2">
    <name type="scientific">Botrytis fragariae</name>
    <dbReference type="NCBI Taxonomy" id="1964551"/>
    <lineage>
        <taxon>Eukaryota</taxon>
        <taxon>Fungi</taxon>
        <taxon>Dikarya</taxon>
        <taxon>Ascomycota</taxon>
        <taxon>Pezizomycotina</taxon>
        <taxon>Leotiomycetes</taxon>
        <taxon>Helotiales</taxon>
        <taxon>Sclerotiniaceae</taxon>
        <taxon>Botrytis</taxon>
    </lineage>
</organism>
<dbReference type="AlphaFoldDB" id="A0A8H6AHX4"/>
<dbReference type="OrthoDB" id="3548506at2759"/>
<dbReference type="EMBL" id="JABFCT010000026">
    <property type="protein sequence ID" value="KAF5867804.1"/>
    <property type="molecule type" value="Genomic_DNA"/>
</dbReference>
<reference evidence="1 2" key="1">
    <citation type="journal article" date="2020" name="Phytopathology">
        <title>A high-quality genome resource of Botrytis fragariae, a new and rapidly spreading fungal pathogen causing strawberry gray mold in the U.S.A.</title>
        <authorList>
            <person name="Wu Y."/>
            <person name="Saski C.A."/>
            <person name="Schnabel G."/>
            <person name="Xiao S."/>
            <person name="Hu M."/>
        </authorList>
    </citation>
    <scope>NUCLEOTIDE SEQUENCE [LARGE SCALE GENOMIC DNA]</scope>
    <source>
        <strain evidence="1 2">BVB16</strain>
    </source>
</reference>
<evidence type="ECO:0000313" key="1">
    <source>
        <dbReference type="EMBL" id="KAF5867804.1"/>
    </source>
</evidence>
<protein>
    <submittedName>
        <fullName evidence="1">Uncharacterized protein</fullName>
    </submittedName>
</protein>
<gene>
    <name evidence="1" type="ORF">Bfra_007002</name>
</gene>
<comment type="caution">
    <text evidence="1">The sequence shown here is derived from an EMBL/GenBank/DDBJ whole genome shotgun (WGS) entry which is preliminary data.</text>
</comment>
<sequence>MNSHSIHNFEFVRTEPTTSQILFEILLPDCDNAILKITTKEASNFIFYTYVLSSIYLLYSFQKAIIHHHGTFSNQSLPIIASHLSSINHAAIYLHCVWDNLFRYLFNTLLGLPYGTSFFYPTPQCLIEVFLLISIYHPTSEGLNFWTKHLSFSPLNWLTARAMAHVDGTLNRQRAKANECVKRACQNGDLDNQVSHIPEPLELQLEDNLGVEGRDDEYQALFSDISDVVEDLENIISQIGDSGVANAHDLDTLWGLIERSKWGVESEGVKEIHGDKIDEEEWSILGESVVLQGLVNSSGFKIKGVSQLELYRLEVAIEHNRARYKAPITSTQENIILEHDSVSSTNARDSRYPKATLKVHNTHEVVSLVENLSYQSTILKLVSLSRWQSRRTVAQLLHCIQCLRPTTIVNLRSIKPSHHALNSFSISKIFQDETQDLAVVETKMWPMSIKRLYVKEAERVKKKVVERQDCIHNDWEEICRGKHFSSSC</sequence>
<dbReference type="RefSeq" id="XP_037186753.1">
    <property type="nucleotide sequence ID" value="XM_037337373.1"/>
</dbReference>
<dbReference type="GeneID" id="59261065"/>
<name>A0A8H6AHX4_9HELO</name>
<proteinExistence type="predicted"/>